<organism evidence="2 3">
    <name type="scientific">Conger conger</name>
    <name type="common">Conger eel</name>
    <name type="synonym">Muraena conger</name>
    <dbReference type="NCBI Taxonomy" id="82655"/>
    <lineage>
        <taxon>Eukaryota</taxon>
        <taxon>Metazoa</taxon>
        <taxon>Chordata</taxon>
        <taxon>Craniata</taxon>
        <taxon>Vertebrata</taxon>
        <taxon>Euteleostomi</taxon>
        <taxon>Actinopterygii</taxon>
        <taxon>Neopterygii</taxon>
        <taxon>Teleostei</taxon>
        <taxon>Anguilliformes</taxon>
        <taxon>Congridae</taxon>
        <taxon>Conger</taxon>
    </lineage>
</organism>
<feature type="compositionally biased region" description="Basic and acidic residues" evidence="1">
    <location>
        <begin position="65"/>
        <end position="81"/>
    </location>
</feature>
<accession>A0A9Q1E0L5</accession>
<gene>
    <name evidence="2" type="ORF">COCON_G00000940</name>
</gene>
<dbReference type="EMBL" id="JAFJMO010000001">
    <property type="protein sequence ID" value="KAJ8287435.1"/>
    <property type="molecule type" value="Genomic_DNA"/>
</dbReference>
<proteinExistence type="predicted"/>
<feature type="region of interest" description="Disordered" evidence="1">
    <location>
        <begin position="48"/>
        <end position="91"/>
    </location>
</feature>
<evidence type="ECO:0000256" key="1">
    <source>
        <dbReference type="SAM" id="MobiDB-lite"/>
    </source>
</evidence>
<reference evidence="2" key="1">
    <citation type="journal article" date="2023" name="Science">
        <title>Genome structures resolve the early diversification of teleost fishes.</title>
        <authorList>
            <person name="Parey E."/>
            <person name="Louis A."/>
            <person name="Montfort J."/>
            <person name="Bouchez O."/>
            <person name="Roques C."/>
            <person name="Iampietro C."/>
            <person name="Lluch J."/>
            <person name="Castinel A."/>
            <person name="Donnadieu C."/>
            <person name="Desvignes T."/>
            <person name="Floi Bucao C."/>
            <person name="Jouanno E."/>
            <person name="Wen M."/>
            <person name="Mejri S."/>
            <person name="Dirks R."/>
            <person name="Jansen H."/>
            <person name="Henkel C."/>
            <person name="Chen W.J."/>
            <person name="Zahm M."/>
            <person name="Cabau C."/>
            <person name="Klopp C."/>
            <person name="Thompson A.W."/>
            <person name="Robinson-Rechavi M."/>
            <person name="Braasch I."/>
            <person name="Lecointre G."/>
            <person name="Bobe J."/>
            <person name="Postlethwait J.H."/>
            <person name="Berthelot C."/>
            <person name="Roest Crollius H."/>
            <person name="Guiguen Y."/>
        </authorList>
    </citation>
    <scope>NUCLEOTIDE SEQUENCE</scope>
    <source>
        <strain evidence="2">Concon-B</strain>
    </source>
</reference>
<comment type="caution">
    <text evidence="2">The sequence shown here is derived from an EMBL/GenBank/DDBJ whole genome shotgun (WGS) entry which is preliminary data.</text>
</comment>
<protein>
    <submittedName>
        <fullName evidence="2">Uncharacterized protein</fullName>
    </submittedName>
</protein>
<dbReference type="AlphaFoldDB" id="A0A9Q1E0L5"/>
<keyword evidence="3" id="KW-1185">Reference proteome</keyword>
<evidence type="ECO:0000313" key="2">
    <source>
        <dbReference type="EMBL" id="KAJ8287435.1"/>
    </source>
</evidence>
<name>A0A9Q1E0L5_CONCO</name>
<dbReference type="Proteomes" id="UP001152803">
    <property type="component" value="Unassembled WGS sequence"/>
</dbReference>
<evidence type="ECO:0000313" key="3">
    <source>
        <dbReference type="Proteomes" id="UP001152803"/>
    </source>
</evidence>
<sequence>MDRLFKMAALFVQLHRAQEECDFHSGAPPDPVTCCFVCFVCAVSPRNEAAEDTGRPTGAGVPREATPESEAHSQALPERRHTFLRPASSVG</sequence>